<keyword evidence="4" id="KW-1185">Reference proteome</keyword>
<dbReference type="AlphaFoldDB" id="A0A183CXN7"/>
<keyword evidence="1" id="KW-0732">Signal</keyword>
<dbReference type="Pfam" id="PF19421">
    <property type="entry name" value="Fry_C"/>
    <property type="match status" value="1"/>
</dbReference>
<evidence type="ECO:0000259" key="2">
    <source>
        <dbReference type="Pfam" id="PF19421"/>
    </source>
</evidence>
<reference evidence="3 4" key="2">
    <citation type="submission" date="2018-11" db="EMBL/GenBank/DDBJ databases">
        <authorList>
            <consortium name="Pathogen Informatics"/>
        </authorList>
    </citation>
    <scope>NUCLEOTIDE SEQUENCE [LARGE SCALE GENOMIC DNA]</scope>
</reference>
<protein>
    <submittedName>
        <fullName evidence="5">Fry_C domain-containing protein</fullName>
    </submittedName>
</protein>
<dbReference type="EMBL" id="UYRT01001417">
    <property type="protein sequence ID" value="VDK29636.1"/>
    <property type="molecule type" value="Genomic_DNA"/>
</dbReference>
<feature type="domain" description="Protein furry C-terminal" evidence="2">
    <location>
        <begin position="77"/>
        <end position="176"/>
    </location>
</feature>
<organism evidence="5">
    <name type="scientific">Gongylonema pulchrum</name>
    <dbReference type="NCBI Taxonomy" id="637853"/>
    <lineage>
        <taxon>Eukaryota</taxon>
        <taxon>Metazoa</taxon>
        <taxon>Ecdysozoa</taxon>
        <taxon>Nematoda</taxon>
        <taxon>Chromadorea</taxon>
        <taxon>Rhabditida</taxon>
        <taxon>Spirurina</taxon>
        <taxon>Spiruromorpha</taxon>
        <taxon>Spiruroidea</taxon>
        <taxon>Gongylonematidae</taxon>
        <taxon>Gongylonema</taxon>
    </lineage>
</organism>
<dbReference type="OrthoDB" id="6287725at2759"/>
<dbReference type="InterPro" id="IPR045842">
    <property type="entry name" value="Fry_C"/>
</dbReference>
<reference evidence="5" key="1">
    <citation type="submission" date="2016-06" db="UniProtKB">
        <authorList>
            <consortium name="WormBaseParasite"/>
        </authorList>
    </citation>
    <scope>IDENTIFICATION</scope>
</reference>
<feature type="chain" id="PRO_5043138488" evidence="1">
    <location>
        <begin position="22"/>
        <end position="179"/>
    </location>
</feature>
<name>A0A183CXN7_9BILA</name>
<gene>
    <name evidence="3" type="ORF">GPUH_LOCUS1228</name>
</gene>
<sequence>MPRCINWLFPVLSLFFVTVNAATTFPRALDVAATFRGYAVYKRLKFHRLLMILALNAIKATMKLALIGGSSSSSVTLNQYLELCRSVHKLFFQLLLITDKFDEMIKGITNVPDAQDTDMSSEVLCLHRCLLASIPDSVHAVENTVPGLSLESNTDGLLMFLQKKQYKNALHTLRQLSKD</sequence>
<evidence type="ECO:0000313" key="4">
    <source>
        <dbReference type="Proteomes" id="UP000271098"/>
    </source>
</evidence>
<evidence type="ECO:0000313" key="3">
    <source>
        <dbReference type="EMBL" id="VDK29636.1"/>
    </source>
</evidence>
<evidence type="ECO:0000256" key="1">
    <source>
        <dbReference type="SAM" id="SignalP"/>
    </source>
</evidence>
<accession>A0A183CXN7</accession>
<proteinExistence type="predicted"/>
<dbReference type="WBParaSite" id="GPUH_0000122801-mRNA-1">
    <property type="protein sequence ID" value="GPUH_0000122801-mRNA-1"/>
    <property type="gene ID" value="GPUH_0000122801"/>
</dbReference>
<dbReference type="Proteomes" id="UP000271098">
    <property type="component" value="Unassembled WGS sequence"/>
</dbReference>
<evidence type="ECO:0000313" key="5">
    <source>
        <dbReference type="WBParaSite" id="GPUH_0000122801-mRNA-1"/>
    </source>
</evidence>
<feature type="signal peptide" evidence="1">
    <location>
        <begin position="1"/>
        <end position="21"/>
    </location>
</feature>